<feature type="transmembrane region" description="Helical" evidence="5">
    <location>
        <begin position="266"/>
        <end position="287"/>
    </location>
</feature>
<evidence type="ECO:0000313" key="8">
    <source>
        <dbReference type="Proteomes" id="UP000297564"/>
    </source>
</evidence>
<keyword evidence="2 5" id="KW-0812">Transmembrane</keyword>
<feature type="domain" description="EamA" evidence="6">
    <location>
        <begin position="149"/>
        <end position="281"/>
    </location>
</feature>
<dbReference type="AlphaFoldDB" id="A0A4Z0BPU6"/>
<keyword evidence="8" id="KW-1185">Reference proteome</keyword>
<protein>
    <submittedName>
        <fullName evidence="7">DMT family transporter</fullName>
    </submittedName>
</protein>
<evidence type="ECO:0000256" key="3">
    <source>
        <dbReference type="ARBA" id="ARBA00022989"/>
    </source>
</evidence>
<dbReference type="GO" id="GO:0016020">
    <property type="term" value="C:membrane"/>
    <property type="evidence" value="ECO:0007669"/>
    <property type="project" value="UniProtKB-SubCell"/>
</dbReference>
<feature type="transmembrane region" description="Helical" evidence="5">
    <location>
        <begin position="175"/>
        <end position="201"/>
    </location>
</feature>
<dbReference type="InterPro" id="IPR037185">
    <property type="entry name" value="EmrE-like"/>
</dbReference>
<dbReference type="InterPro" id="IPR000620">
    <property type="entry name" value="EamA_dom"/>
</dbReference>
<feature type="transmembrane region" description="Helical" evidence="5">
    <location>
        <begin position="146"/>
        <end position="168"/>
    </location>
</feature>
<sequence length="295" mass="30272">MPRNALADFLLLAAVWGSSFLFTRLTVVEFGPLGTAAMRCAIAAALLVPLVLLRGLGPQLRRHWKPGALIGLLNSGIPFALFAFAVQHVSTGLSAILNATVPMFGAVVAWAWLKDRPDAGRVLGLGLGFTGVALLAGQTASVGTGASGWAVLAALAACLCYGIAASAAKLYLGGIAPLVTAASSQIGATLALALPALWWAPQHLPSASAWAAMAALGLMCTGLAYVLYFRVIERAGPARAMTVTFLIPVFAVGYGVAFLGERVTTWMLACGAVIVLGTALSTGILGFSRRAAPAR</sequence>
<dbReference type="EMBL" id="SMLL01000004">
    <property type="protein sequence ID" value="TFZ00009.1"/>
    <property type="molecule type" value="Genomic_DNA"/>
</dbReference>
<name>A0A4Z0BPU6_9BURK</name>
<reference evidence="7 8" key="1">
    <citation type="submission" date="2019-03" db="EMBL/GenBank/DDBJ databases">
        <title>Ramlibacter rhizophilus CCTCC AB2015357, whole genome shotgun sequence.</title>
        <authorList>
            <person name="Zhang X."/>
            <person name="Feng G."/>
            <person name="Zhu H."/>
        </authorList>
    </citation>
    <scope>NUCLEOTIDE SEQUENCE [LARGE SCALE GENOMIC DNA]</scope>
    <source>
        <strain evidence="7 8">CCTCC AB2015357</strain>
    </source>
</reference>
<organism evidence="7 8">
    <name type="scientific">Ramlibacter rhizophilus</name>
    <dbReference type="NCBI Taxonomy" id="1781167"/>
    <lineage>
        <taxon>Bacteria</taxon>
        <taxon>Pseudomonadati</taxon>
        <taxon>Pseudomonadota</taxon>
        <taxon>Betaproteobacteria</taxon>
        <taxon>Burkholderiales</taxon>
        <taxon>Comamonadaceae</taxon>
        <taxon>Ramlibacter</taxon>
    </lineage>
</organism>
<feature type="transmembrane region" description="Helical" evidence="5">
    <location>
        <begin position="122"/>
        <end position="140"/>
    </location>
</feature>
<dbReference type="Pfam" id="PF00892">
    <property type="entry name" value="EamA"/>
    <property type="match status" value="2"/>
</dbReference>
<dbReference type="InterPro" id="IPR050638">
    <property type="entry name" value="AA-Vitamin_Transporters"/>
</dbReference>
<keyword evidence="3 5" id="KW-1133">Transmembrane helix</keyword>
<evidence type="ECO:0000256" key="5">
    <source>
        <dbReference type="SAM" id="Phobius"/>
    </source>
</evidence>
<evidence type="ECO:0000256" key="4">
    <source>
        <dbReference type="ARBA" id="ARBA00023136"/>
    </source>
</evidence>
<comment type="subcellular location">
    <subcellularLocation>
        <location evidence="1">Membrane</location>
        <topology evidence="1">Multi-pass membrane protein</topology>
    </subcellularLocation>
</comment>
<dbReference type="Proteomes" id="UP000297564">
    <property type="component" value="Unassembled WGS sequence"/>
</dbReference>
<feature type="transmembrane region" description="Helical" evidence="5">
    <location>
        <begin position="92"/>
        <end position="113"/>
    </location>
</feature>
<comment type="caution">
    <text evidence="7">The sequence shown here is derived from an EMBL/GenBank/DDBJ whole genome shotgun (WGS) entry which is preliminary data.</text>
</comment>
<keyword evidence="4 5" id="KW-0472">Membrane</keyword>
<feature type="transmembrane region" description="Helical" evidence="5">
    <location>
        <begin position="207"/>
        <end position="228"/>
    </location>
</feature>
<accession>A0A4Z0BPU6</accession>
<dbReference type="SUPFAM" id="SSF103481">
    <property type="entry name" value="Multidrug resistance efflux transporter EmrE"/>
    <property type="match status" value="2"/>
</dbReference>
<gene>
    <name evidence="7" type="ORF">EZ242_12840</name>
</gene>
<evidence type="ECO:0000256" key="2">
    <source>
        <dbReference type="ARBA" id="ARBA00022692"/>
    </source>
</evidence>
<dbReference type="PANTHER" id="PTHR32322">
    <property type="entry name" value="INNER MEMBRANE TRANSPORTER"/>
    <property type="match status" value="1"/>
</dbReference>
<evidence type="ECO:0000313" key="7">
    <source>
        <dbReference type="EMBL" id="TFZ00009.1"/>
    </source>
</evidence>
<dbReference type="RefSeq" id="WP_135285550.1">
    <property type="nucleotide sequence ID" value="NZ_SMLL01000004.1"/>
</dbReference>
<feature type="transmembrane region" description="Helical" evidence="5">
    <location>
        <begin position="240"/>
        <end position="260"/>
    </location>
</feature>
<proteinExistence type="predicted"/>
<dbReference type="PANTHER" id="PTHR32322:SF9">
    <property type="entry name" value="AMINO-ACID METABOLITE EFFLUX PUMP-RELATED"/>
    <property type="match status" value="1"/>
</dbReference>
<evidence type="ECO:0000259" key="6">
    <source>
        <dbReference type="Pfam" id="PF00892"/>
    </source>
</evidence>
<feature type="transmembrane region" description="Helical" evidence="5">
    <location>
        <begin position="33"/>
        <end position="56"/>
    </location>
</feature>
<evidence type="ECO:0000256" key="1">
    <source>
        <dbReference type="ARBA" id="ARBA00004141"/>
    </source>
</evidence>
<feature type="domain" description="EamA" evidence="6">
    <location>
        <begin position="10"/>
        <end position="135"/>
    </location>
</feature>
<feature type="transmembrane region" description="Helical" evidence="5">
    <location>
        <begin position="68"/>
        <end position="86"/>
    </location>
</feature>
<dbReference type="OrthoDB" id="9810556at2"/>